<comment type="caution">
    <text evidence="1">The sequence shown here is derived from an EMBL/GenBank/DDBJ whole genome shotgun (WGS) entry which is preliminary data.</text>
</comment>
<organism evidence="1 2">
    <name type="scientific">Bartonella silvatica</name>
    <dbReference type="NCBI Taxonomy" id="357760"/>
    <lineage>
        <taxon>Bacteria</taxon>
        <taxon>Pseudomonadati</taxon>
        <taxon>Pseudomonadota</taxon>
        <taxon>Alphaproteobacteria</taxon>
        <taxon>Hyphomicrobiales</taxon>
        <taxon>Bartonellaceae</taxon>
        <taxon>Bartonella</taxon>
    </lineage>
</organism>
<protein>
    <submittedName>
        <fullName evidence="1">Uncharacterized protein</fullName>
    </submittedName>
</protein>
<dbReference type="EMBL" id="JBEPLI010000006">
    <property type="protein sequence ID" value="MET3589727.1"/>
    <property type="molecule type" value="Genomic_DNA"/>
</dbReference>
<evidence type="ECO:0000313" key="1">
    <source>
        <dbReference type="EMBL" id="MET3589727.1"/>
    </source>
</evidence>
<name>A0ABV2HH56_9HYPH</name>
<gene>
    <name evidence="1" type="ORF">ABID23_000813</name>
</gene>
<accession>A0ABV2HH56</accession>
<keyword evidence="2" id="KW-1185">Reference proteome</keyword>
<evidence type="ECO:0000313" key="2">
    <source>
        <dbReference type="Proteomes" id="UP001549086"/>
    </source>
</evidence>
<dbReference type="RefSeq" id="WP_354189519.1">
    <property type="nucleotide sequence ID" value="NZ_JBEPLI010000006.1"/>
</dbReference>
<proteinExistence type="predicted"/>
<dbReference type="Proteomes" id="UP001549086">
    <property type="component" value="Unassembled WGS sequence"/>
</dbReference>
<reference evidence="1 2" key="1">
    <citation type="submission" date="2024-06" db="EMBL/GenBank/DDBJ databases">
        <title>Genomic Encyclopedia of Type Strains, Phase IV (KMG-IV): sequencing the most valuable type-strain genomes for metagenomic binning, comparative biology and taxonomic classification.</title>
        <authorList>
            <person name="Goeker M."/>
        </authorList>
    </citation>
    <scope>NUCLEOTIDE SEQUENCE [LARGE SCALE GENOMIC DNA]</scope>
    <source>
        <strain evidence="1 2">DSM 23649</strain>
    </source>
</reference>
<sequence length="111" mass="12586">MLCLSSTQLGYWLDPESYVVTSKDEQSIQVLLYPHRNKTFISLIEYVREDLHSAATGHVDDLVKAADVIRDVRDILHAAIGFCGLTSSSRKYFIEYFNPNFNRISAGSPMQ</sequence>